<evidence type="ECO:0000256" key="4">
    <source>
        <dbReference type="ARBA" id="ARBA00022801"/>
    </source>
</evidence>
<dbReference type="InterPro" id="IPR047804">
    <property type="entry name" value="C69_dipept_A-like"/>
</dbReference>
<accession>A0A1S6IPU3</accession>
<dbReference type="NCBIfam" id="NF033678">
    <property type="entry name" value="C69_fam_dipept"/>
    <property type="match status" value="1"/>
</dbReference>
<reference evidence="7 8" key="1">
    <citation type="journal article" date="2014" name="Int. J. Syst. Evol. Microbiol.">
        <title>Jeotgalibaca dankookensis gen. nov., sp. nov., a member of the family Carnobacteriaceae, isolated from seujeot (Korean traditional food).</title>
        <authorList>
            <person name="Lee D.G."/>
            <person name="Trujillo M.E."/>
            <person name="Kang H."/>
            <person name="Ahn T.Y."/>
        </authorList>
    </citation>
    <scope>NUCLEOTIDE SEQUENCE [LARGE SCALE GENOMIC DNA]</scope>
    <source>
        <strain evidence="7 8">EX-07</strain>
    </source>
</reference>
<dbReference type="EMBL" id="CP019728">
    <property type="protein sequence ID" value="AQS53575.1"/>
    <property type="molecule type" value="Genomic_DNA"/>
</dbReference>
<evidence type="ECO:0000313" key="8">
    <source>
        <dbReference type="Proteomes" id="UP000188993"/>
    </source>
</evidence>
<evidence type="ECO:0000256" key="2">
    <source>
        <dbReference type="ARBA" id="ARBA00007225"/>
    </source>
</evidence>
<dbReference type="EC" id="3.4.-.-" evidence="6"/>
<evidence type="ECO:0000256" key="3">
    <source>
        <dbReference type="ARBA" id="ARBA00022670"/>
    </source>
</evidence>
<comment type="catalytic activity">
    <reaction evidence="1">
        <text>an L-aminoacyl-L-amino acid + H2O = 2 an L-alpha-amino acid</text>
        <dbReference type="Rhea" id="RHEA:48940"/>
        <dbReference type="ChEBI" id="CHEBI:15377"/>
        <dbReference type="ChEBI" id="CHEBI:59869"/>
        <dbReference type="ChEBI" id="CHEBI:77460"/>
        <dbReference type="EC" id="3.4.13.19"/>
    </reaction>
</comment>
<dbReference type="GO" id="GO:0070004">
    <property type="term" value="F:cysteine-type exopeptidase activity"/>
    <property type="evidence" value="ECO:0007669"/>
    <property type="project" value="InterPro"/>
</dbReference>
<evidence type="ECO:0000256" key="6">
    <source>
        <dbReference type="RuleBase" id="RU364089"/>
    </source>
</evidence>
<comment type="similarity">
    <text evidence="2 6">Belongs to the peptidase C69 family.</text>
</comment>
<dbReference type="GO" id="GO:0016805">
    <property type="term" value="F:dipeptidase activity"/>
    <property type="evidence" value="ECO:0007669"/>
    <property type="project" value="UniProtKB-KW"/>
</dbReference>
<keyword evidence="3 6" id="KW-0645">Protease</keyword>
<dbReference type="Proteomes" id="UP000188993">
    <property type="component" value="Chromosome"/>
</dbReference>
<dbReference type="KEGG" id="jda:BW727_101208"/>
<sequence>MNKKLIKGASIFAVTGMLWVTNIGFVEACTSVLVGKDASEDGSTMIARNEDMGTAWSKHFYVREANKNEKKFESKGNGFSLELPKEQLKYTATPEWDVSEGLYEEAGINSKQVAMSATESTTIKESILEIDPLVEDGIAEDAMLTVVLPYIESAKGGVERLGEIVEEKGAAEANGIAFSDNEEVWYMETLSGHHWVAARIPDDSYAVVANTITIQEIDWDDSENYLYSKGLQEFITDNDLTDNLEEASMREIFADTADDSQYNIPRILSGQKMLTDSDIKIDDETFDLFQKSDNPITARDIADILGSHFNDTEYDTFGGEKSDAFRPISVPNTMESHILQIRNDVPEEISGIHWLAMGVASTSNYIPFYSGITETPKEYQEGTDEPDQTSAYWNYRTTNALTNPYYNEFKPELVMPVQEKVWGYMYKSVEKIDKEASKMLEKDSKELASYLNKETQEMSKYAMKEYKELNKTLLKKLTEKTNVEHNEDL</sequence>
<dbReference type="Gene3D" id="3.60.60.10">
    <property type="entry name" value="Penicillin V Acylase, Chain A"/>
    <property type="match status" value="1"/>
</dbReference>
<organism evidence="7 8">
    <name type="scientific">Jeotgalibaca dankookensis</name>
    <dbReference type="NCBI Taxonomy" id="708126"/>
    <lineage>
        <taxon>Bacteria</taxon>
        <taxon>Bacillati</taxon>
        <taxon>Bacillota</taxon>
        <taxon>Bacilli</taxon>
        <taxon>Lactobacillales</taxon>
        <taxon>Carnobacteriaceae</taxon>
        <taxon>Jeotgalibaca</taxon>
    </lineage>
</organism>
<dbReference type="RefSeq" id="WP_227807158.1">
    <property type="nucleotide sequence ID" value="NZ_BBYN01000041.1"/>
</dbReference>
<evidence type="ECO:0000256" key="1">
    <source>
        <dbReference type="ARBA" id="ARBA00001670"/>
    </source>
</evidence>
<name>A0A1S6IPU3_9LACT</name>
<dbReference type="AlphaFoldDB" id="A0A1S6IPU3"/>
<gene>
    <name evidence="7" type="primary">pepDA</name>
    <name evidence="7" type="ORF">BW727_101208</name>
</gene>
<dbReference type="PANTHER" id="PTHR12994">
    <property type="entry name" value="SECERNIN"/>
    <property type="match status" value="1"/>
</dbReference>
<keyword evidence="5 6" id="KW-0224">Dipeptidase</keyword>
<evidence type="ECO:0000256" key="5">
    <source>
        <dbReference type="ARBA" id="ARBA00022997"/>
    </source>
</evidence>
<keyword evidence="4 6" id="KW-0378">Hydrolase</keyword>
<dbReference type="PANTHER" id="PTHR12994:SF17">
    <property type="entry name" value="LD30995P"/>
    <property type="match status" value="1"/>
</dbReference>
<proteinExistence type="inferred from homology"/>
<dbReference type="InterPro" id="IPR005322">
    <property type="entry name" value="Peptidase_C69"/>
</dbReference>
<dbReference type="Pfam" id="PF03577">
    <property type="entry name" value="Peptidase_C69"/>
    <property type="match status" value="1"/>
</dbReference>
<protein>
    <recommendedName>
        <fullName evidence="6">Dipeptidase</fullName>
        <ecNumber evidence="6">3.4.-.-</ecNumber>
    </recommendedName>
</protein>
<dbReference type="GO" id="GO:0006508">
    <property type="term" value="P:proteolysis"/>
    <property type="evidence" value="ECO:0007669"/>
    <property type="project" value="UniProtKB-KW"/>
</dbReference>
<evidence type="ECO:0000313" key="7">
    <source>
        <dbReference type="EMBL" id="AQS53575.1"/>
    </source>
</evidence>
<keyword evidence="8" id="KW-1185">Reference proteome</keyword>
<dbReference type="STRING" id="708126.BW727_101208"/>